<keyword evidence="1" id="KW-0732">Signal</keyword>
<dbReference type="HOGENOM" id="CLU_2922065_0_0_1"/>
<dbReference type="AlphaFoldDB" id="A0A086T0H4"/>
<evidence type="ECO:0000313" key="2">
    <source>
        <dbReference type="EMBL" id="KFH42856.1"/>
    </source>
</evidence>
<feature type="signal peptide" evidence="1">
    <location>
        <begin position="1"/>
        <end position="17"/>
    </location>
</feature>
<dbReference type="Proteomes" id="UP000029964">
    <property type="component" value="Unassembled WGS sequence"/>
</dbReference>
<gene>
    <name evidence="2" type="ORF">ACRE_064040</name>
</gene>
<dbReference type="EMBL" id="JPKY01000083">
    <property type="protein sequence ID" value="KFH42856.1"/>
    <property type="molecule type" value="Genomic_DNA"/>
</dbReference>
<comment type="caution">
    <text evidence="2">The sequence shown here is derived from an EMBL/GenBank/DDBJ whole genome shotgun (WGS) entry which is preliminary data.</text>
</comment>
<accession>A0A086T0H4</accession>
<organism evidence="2 3">
    <name type="scientific">Hapsidospora chrysogenum (strain ATCC 11550 / CBS 779.69 / DSM 880 / IAM 14645 / JCM 23072 / IMI 49137)</name>
    <name type="common">Acremonium chrysogenum</name>
    <dbReference type="NCBI Taxonomy" id="857340"/>
    <lineage>
        <taxon>Eukaryota</taxon>
        <taxon>Fungi</taxon>
        <taxon>Dikarya</taxon>
        <taxon>Ascomycota</taxon>
        <taxon>Pezizomycotina</taxon>
        <taxon>Sordariomycetes</taxon>
        <taxon>Hypocreomycetidae</taxon>
        <taxon>Hypocreales</taxon>
        <taxon>Bionectriaceae</taxon>
        <taxon>Hapsidospora</taxon>
    </lineage>
</organism>
<name>A0A086T0H4_HAPC1</name>
<proteinExistence type="predicted"/>
<keyword evidence="3" id="KW-1185">Reference proteome</keyword>
<feature type="chain" id="PRO_5001815149" evidence="1">
    <location>
        <begin position="18"/>
        <end position="61"/>
    </location>
</feature>
<evidence type="ECO:0000313" key="3">
    <source>
        <dbReference type="Proteomes" id="UP000029964"/>
    </source>
</evidence>
<reference evidence="3" key="1">
    <citation type="journal article" date="2014" name="Genome Announc.">
        <title>Genome sequence and annotation of Acremonium chrysogenum, producer of the beta-lactam antibiotic cephalosporin C.</title>
        <authorList>
            <person name="Terfehr D."/>
            <person name="Dahlmann T.A."/>
            <person name="Specht T."/>
            <person name="Zadra I."/>
            <person name="Kuernsteiner H."/>
            <person name="Kueck U."/>
        </authorList>
    </citation>
    <scope>NUCLEOTIDE SEQUENCE [LARGE SCALE GENOMIC DNA]</scope>
    <source>
        <strain evidence="3">ATCC 11550 / CBS 779.69 / DSM 880 / IAM 14645 / JCM 23072 / IMI 49137</strain>
    </source>
</reference>
<evidence type="ECO:0000256" key="1">
    <source>
        <dbReference type="SAM" id="SignalP"/>
    </source>
</evidence>
<protein>
    <submittedName>
        <fullName evidence="2">Uncharacterized protein</fullName>
    </submittedName>
</protein>
<sequence length="61" mass="6171">MKVFSIILMAAVAAVSANDICRLAGEGCNVNRPEPSLQCCPGSTCVTPEDAPAGSFGIVST</sequence>